<accession>A0A0G0K676</accession>
<protein>
    <submittedName>
        <fullName evidence="5">UDP-N-acetylmuramoyl-tripeptide-D-alanyl-D-alanine ligase</fullName>
    </submittedName>
</protein>
<keyword evidence="1 5" id="KW-0436">Ligase</keyword>
<organism evidence="5 6">
    <name type="scientific">Candidatus Falkowbacteria bacterium GW2011_GWE1_38_31</name>
    <dbReference type="NCBI Taxonomy" id="1618638"/>
    <lineage>
        <taxon>Bacteria</taxon>
        <taxon>Candidatus Falkowiibacteriota</taxon>
    </lineage>
</organism>
<dbReference type="EMBL" id="LBUU01000002">
    <property type="protein sequence ID" value="KKQ70985.1"/>
    <property type="molecule type" value="Genomic_DNA"/>
</dbReference>
<dbReference type="Proteomes" id="UP000034022">
    <property type="component" value="Unassembled WGS sequence"/>
</dbReference>
<keyword evidence="2" id="KW-0547">Nucleotide-binding</keyword>
<evidence type="ECO:0000256" key="2">
    <source>
        <dbReference type="ARBA" id="ARBA00022741"/>
    </source>
</evidence>
<dbReference type="PANTHER" id="PTHR43024">
    <property type="entry name" value="UDP-N-ACETYLMURAMOYL-TRIPEPTIDE--D-ALANYL-D-ALANINE LIGASE"/>
    <property type="match status" value="1"/>
</dbReference>
<proteinExistence type="predicted"/>
<dbReference type="InterPro" id="IPR013221">
    <property type="entry name" value="Mur_ligase_cen"/>
</dbReference>
<dbReference type="InterPro" id="IPR051046">
    <property type="entry name" value="MurCDEF_CellWall_CoF430Synth"/>
</dbReference>
<gene>
    <name evidence="5" type="ORF">US91_C0002G0064</name>
</gene>
<evidence type="ECO:0000256" key="3">
    <source>
        <dbReference type="ARBA" id="ARBA00022840"/>
    </source>
</evidence>
<evidence type="ECO:0000256" key="1">
    <source>
        <dbReference type="ARBA" id="ARBA00022598"/>
    </source>
</evidence>
<feature type="domain" description="Mur ligase central" evidence="4">
    <location>
        <begin position="100"/>
        <end position="238"/>
    </location>
</feature>
<keyword evidence="3" id="KW-0067">ATP-binding</keyword>
<dbReference type="InterPro" id="IPR036565">
    <property type="entry name" value="Mur-like_cat_sf"/>
</dbReference>
<dbReference type="PANTHER" id="PTHR43024:SF1">
    <property type="entry name" value="UDP-N-ACETYLMURAMOYL-TRIPEPTIDE--D-ALANYL-D-ALANINE LIGASE"/>
    <property type="match status" value="1"/>
</dbReference>
<dbReference type="AlphaFoldDB" id="A0A0G0K676"/>
<name>A0A0G0K676_9BACT</name>
<comment type="caution">
    <text evidence="5">The sequence shown here is derived from an EMBL/GenBank/DDBJ whole genome shotgun (WGS) entry which is preliminary data.</text>
</comment>
<sequence>MKGILKIFLKYYLKYITKIVLFIHRPIIIAVAGSTNKPFVKQEIKRVLSGLGIDCRANPKNFNTEIGLPLSVLYLPSGFNSYKKWITAIINAPKIIFQKHFPKYLVLSLGSSDPGDMEYLLTIVNPRVVIITDITQRHLEGFDGIDGLFSEYIYLINTLKKRDTLIINHDIIRFDLLVKDCMAKTITYGIENKADYYASKLEKSAQGQYITVDVGGTTRQYKLERFGQHHVYSLLIGLIIKDYARQQIIKTNQEFSQSEP</sequence>
<reference evidence="5 6" key="1">
    <citation type="journal article" date="2015" name="Nature">
        <title>rRNA introns, odd ribosomes, and small enigmatic genomes across a large radiation of phyla.</title>
        <authorList>
            <person name="Brown C.T."/>
            <person name="Hug L.A."/>
            <person name="Thomas B.C."/>
            <person name="Sharon I."/>
            <person name="Castelle C.J."/>
            <person name="Singh A."/>
            <person name="Wilkins M.J."/>
            <person name="Williams K.H."/>
            <person name="Banfield J.F."/>
        </authorList>
    </citation>
    <scope>NUCLEOTIDE SEQUENCE [LARGE SCALE GENOMIC DNA]</scope>
</reference>
<evidence type="ECO:0000259" key="4">
    <source>
        <dbReference type="Pfam" id="PF08245"/>
    </source>
</evidence>
<dbReference type="SUPFAM" id="SSF53623">
    <property type="entry name" value="MurD-like peptide ligases, catalytic domain"/>
    <property type="match status" value="1"/>
</dbReference>
<evidence type="ECO:0000313" key="6">
    <source>
        <dbReference type="Proteomes" id="UP000034022"/>
    </source>
</evidence>
<dbReference type="GO" id="GO:0005524">
    <property type="term" value="F:ATP binding"/>
    <property type="evidence" value="ECO:0007669"/>
    <property type="project" value="UniProtKB-KW"/>
</dbReference>
<dbReference type="Pfam" id="PF08245">
    <property type="entry name" value="Mur_ligase_M"/>
    <property type="match status" value="1"/>
</dbReference>
<evidence type="ECO:0000313" key="5">
    <source>
        <dbReference type="EMBL" id="KKQ70985.1"/>
    </source>
</evidence>
<dbReference type="Gene3D" id="3.40.1190.10">
    <property type="entry name" value="Mur-like, catalytic domain"/>
    <property type="match status" value="1"/>
</dbReference>
<dbReference type="GO" id="GO:0016881">
    <property type="term" value="F:acid-amino acid ligase activity"/>
    <property type="evidence" value="ECO:0007669"/>
    <property type="project" value="InterPro"/>
</dbReference>